<keyword evidence="2 6" id="KW-0812">Transmembrane</keyword>
<protein>
    <submittedName>
        <fullName evidence="7">Phage holin family protein</fullName>
    </submittedName>
</protein>
<dbReference type="InterPro" id="IPR006480">
    <property type="entry name" value="Phage_holin_4_1"/>
</dbReference>
<evidence type="ECO:0000256" key="3">
    <source>
        <dbReference type="ARBA" id="ARBA00022989"/>
    </source>
</evidence>
<feature type="transmembrane region" description="Helical" evidence="6">
    <location>
        <begin position="5"/>
        <end position="23"/>
    </location>
</feature>
<sequence>MEKKLVAMAGAAFMPVFELLYGVDKTAKSFMLAIALFIILDWLAGVRAAKKDKSYGSRYGLDGLFRSFFILLLPAGGHMLDNVFGLEGIVFGLFAIGILYHHAQSMTANAIRAGWGDHFPQWILNPLLQWVRSELEQKIARATGRQVENKGDGTE</sequence>
<dbReference type="RefSeq" id="WP_377494837.1">
    <property type="nucleotide sequence ID" value="NZ_JBHMDO010000022.1"/>
</dbReference>
<reference evidence="7 8" key="1">
    <citation type="submission" date="2024-09" db="EMBL/GenBank/DDBJ databases">
        <authorList>
            <person name="Sun Q."/>
            <person name="Mori K."/>
        </authorList>
    </citation>
    <scope>NUCLEOTIDE SEQUENCE [LARGE SCALE GENOMIC DNA]</scope>
    <source>
        <strain evidence="7 8">TISTR 2452</strain>
    </source>
</reference>
<accession>A0ABV5KP51</accession>
<keyword evidence="8" id="KW-1185">Reference proteome</keyword>
<proteinExistence type="inferred from homology"/>
<name>A0ABV5KP51_9BACL</name>
<gene>
    <name evidence="7" type="ORF">ACFFSY_13875</name>
</gene>
<comment type="similarity">
    <text evidence="5">Belongs to the bacteriophage holin family. Cp-1 holin subfamily.</text>
</comment>
<dbReference type="Proteomes" id="UP001589747">
    <property type="component" value="Unassembled WGS sequence"/>
</dbReference>
<evidence type="ECO:0000256" key="5">
    <source>
        <dbReference type="ARBA" id="ARBA00023600"/>
    </source>
</evidence>
<dbReference type="EMBL" id="JBHMDO010000022">
    <property type="protein sequence ID" value="MFB9327012.1"/>
    <property type="molecule type" value="Genomic_DNA"/>
</dbReference>
<evidence type="ECO:0000313" key="7">
    <source>
        <dbReference type="EMBL" id="MFB9327012.1"/>
    </source>
</evidence>
<feature type="transmembrane region" description="Helical" evidence="6">
    <location>
        <begin position="29"/>
        <end position="47"/>
    </location>
</feature>
<feature type="transmembrane region" description="Helical" evidence="6">
    <location>
        <begin position="83"/>
        <end position="103"/>
    </location>
</feature>
<dbReference type="Pfam" id="PF05105">
    <property type="entry name" value="Phage_holin_4_1"/>
    <property type="match status" value="1"/>
</dbReference>
<evidence type="ECO:0000256" key="2">
    <source>
        <dbReference type="ARBA" id="ARBA00022692"/>
    </source>
</evidence>
<keyword evidence="3 6" id="KW-1133">Transmembrane helix</keyword>
<evidence type="ECO:0000256" key="1">
    <source>
        <dbReference type="ARBA" id="ARBA00004141"/>
    </source>
</evidence>
<keyword evidence="4 6" id="KW-0472">Membrane</keyword>
<evidence type="ECO:0000313" key="8">
    <source>
        <dbReference type="Proteomes" id="UP001589747"/>
    </source>
</evidence>
<evidence type="ECO:0000256" key="6">
    <source>
        <dbReference type="SAM" id="Phobius"/>
    </source>
</evidence>
<organism evidence="7 8">
    <name type="scientific">Paenibacillus aurantiacus</name>
    <dbReference type="NCBI Taxonomy" id="1936118"/>
    <lineage>
        <taxon>Bacteria</taxon>
        <taxon>Bacillati</taxon>
        <taxon>Bacillota</taxon>
        <taxon>Bacilli</taxon>
        <taxon>Bacillales</taxon>
        <taxon>Paenibacillaceae</taxon>
        <taxon>Paenibacillus</taxon>
    </lineage>
</organism>
<comment type="caution">
    <text evidence="7">The sequence shown here is derived from an EMBL/GenBank/DDBJ whole genome shotgun (WGS) entry which is preliminary data.</text>
</comment>
<evidence type="ECO:0000256" key="4">
    <source>
        <dbReference type="ARBA" id="ARBA00023136"/>
    </source>
</evidence>
<comment type="subcellular location">
    <subcellularLocation>
        <location evidence="1">Membrane</location>
        <topology evidence="1">Multi-pass membrane protein</topology>
    </subcellularLocation>
</comment>